<feature type="transmembrane region" description="Helical" evidence="18">
    <location>
        <begin position="410"/>
        <end position="432"/>
    </location>
</feature>
<keyword evidence="7 18" id="KW-0732">Signal</keyword>
<dbReference type="PANTHER" id="PTHR32234:SF0">
    <property type="entry name" value="THIOL:DISULFIDE INTERCHANGE PROTEIN DSBD"/>
    <property type="match status" value="1"/>
</dbReference>
<dbReference type="AlphaFoldDB" id="A0A2S7XT86"/>
<keyword evidence="11 18" id="KW-0560">Oxidoreductase</keyword>
<evidence type="ECO:0000256" key="6">
    <source>
        <dbReference type="ARBA" id="ARBA00022692"/>
    </source>
</evidence>
<evidence type="ECO:0000256" key="1">
    <source>
        <dbReference type="ARBA" id="ARBA00004429"/>
    </source>
</evidence>
<feature type="disulfide bond" description="Redox-active" evidence="18">
    <location>
        <begin position="349"/>
        <end position="471"/>
    </location>
</feature>
<dbReference type="CDD" id="cd02953">
    <property type="entry name" value="DsbDgamma"/>
    <property type="match status" value="1"/>
</dbReference>
<organism evidence="20 21">
    <name type="scientific">Chromatium okenii</name>
    <dbReference type="NCBI Taxonomy" id="61644"/>
    <lineage>
        <taxon>Bacteria</taxon>
        <taxon>Pseudomonadati</taxon>
        <taxon>Pseudomonadota</taxon>
        <taxon>Gammaproteobacteria</taxon>
        <taxon>Chromatiales</taxon>
        <taxon>Chromatiaceae</taxon>
        <taxon>Chromatium</taxon>
    </lineage>
</organism>
<feature type="transmembrane region" description="Helical" evidence="18">
    <location>
        <begin position="523"/>
        <end position="544"/>
    </location>
</feature>
<feature type="transmembrane region" description="Helical" evidence="18">
    <location>
        <begin position="584"/>
        <end position="605"/>
    </location>
</feature>
<dbReference type="InterPro" id="IPR035671">
    <property type="entry name" value="DsbD_gamma"/>
</dbReference>
<comment type="catalytic activity">
    <reaction evidence="16 18">
        <text>[protein]-dithiol + NAD(+) = [protein]-disulfide + NADH + H(+)</text>
        <dbReference type="Rhea" id="RHEA:18749"/>
        <dbReference type="Rhea" id="RHEA-COMP:10593"/>
        <dbReference type="Rhea" id="RHEA-COMP:10594"/>
        <dbReference type="ChEBI" id="CHEBI:15378"/>
        <dbReference type="ChEBI" id="CHEBI:29950"/>
        <dbReference type="ChEBI" id="CHEBI:50058"/>
        <dbReference type="ChEBI" id="CHEBI:57540"/>
        <dbReference type="ChEBI" id="CHEBI:57945"/>
        <dbReference type="EC" id="1.8.1.8"/>
    </reaction>
</comment>
<comment type="subcellular location">
    <subcellularLocation>
        <location evidence="1 18">Cell inner membrane</location>
        <topology evidence="1 18">Multi-pass membrane protein</topology>
    </subcellularLocation>
</comment>
<dbReference type="SUPFAM" id="SSF74863">
    <property type="entry name" value="Thiol:disulfide interchange protein DsbD, N-terminal domain (DsbD-alpha)"/>
    <property type="match status" value="2"/>
</dbReference>
<evidence type="ECO:0000256" key="3">
    <source>
        <dbReference type="ARBA" id="ARBA00022448"/>
    </source>
</evidence>
<dbReference type="PANTHER" id="PTHR32234">
    <property type="entry name" value="THIOL:DISULFIDE INTERCHANGE PROTEIN DSBD"/>
    <property type="match status" value="1"/>
</dbReference>
<dbReference type="Pfam" id="PF11412">
    <property type="entry name" value="DsbD_N"/>
    <property type="match status" value="2"/>
</dbReference>
<dbReference type="OrthoDB" id="9811036at2"/>
<keyword evidence="14 18" id="KW-1015">Disulfide bond</keyword>
<dbReference type="EC" id="1.8.1.8" evidence="18"/>
<dbReference type="GO" id="GO:0009055">
    <property type="term" value="F:electron transfer activity"/>
    <property type="evidence" value="ECO:0007669"/>
    <property type="project" value="UniProtKB-UniRule"/>
</dbReference>
<dbReference type="NCBIfam" id="NF001419">
    <property type="entry name" value="PRK00293.1"/>
    <property type="match status" value="1"/>
</dbReference>
<dbReference type="GO" id="GO:0017004">
    <property type="term" value="P:cytochrome complex assembly"/>
    <property type="evidence" value="ECO:0007669"/>
    <property type="project" value="UniProtKB-UniRule"/>
</dbReference>
<evidence type="ECO:0000256" key="14">
    <source>
        <dbReference type="ARBA" id="ARBA00023157"/>
    </source>
</evidence>
<feature type="transmembrane region" description="Helical" evidence="18">
    <location>
        <begin position="550"/>
        <end position="572"/>
    </location>
</feature>
<accession>A0A2S7XT86</accession>
<keyword evidence="10 18" id="KW-1133">Transmembrane helix</keyword>
<evidence type="ECO:0000256" key="17">
    <source>
        <dbReference type="ARBA" id="ARBA00047804"/>
    </source>
</evidence>
<sequence precursor="true">MIFKLPLRLRHLCGLSILLTFVIAAPSAAQNEFLPPDQAFQLSAQAISAEQVQVNWRIADGYYLYRDKFQFQSPLPSASIGAPAFPPAEIKQDQSFGEMAVYHHDGSLQLPIAYATAAPEALTLEVTTQGCADAGFCYPPQHHTLRVQLPPSSASHADSDHARTLPQSLNFGVDDELLPVTEAFRLFAEVIAPDRVLLRWDIAPNTFLYRQTLDLKLENSGETALGRVERPAGTMKADAELPDGTIGETEVYHDRLEFSVPLLRGSTAATTATLVVRYQGCAEIGVCYPPQTQRVTLELPAAAVLAPAPITTTPQEDQDHIAAVLAEGSLWAIVAIFFGFGLLLAFTPCVFPMIPILSGIIVGQGAALTTRKAFLLSLVYVLTMALTYTLVGILAGLFGANLQATFQNPWILSIFALIFVLLALSMFGFYDLQLPSRLQSKLATISNHQQSGTLLGVAIMGLLSALIVGPCIAPPLFGALIYISQTGDAVLGGLALLALSLGMGAPLLVIGTSAGRLLPRAGAWMEAIKAVFGVALLGVAITLLERIVPVTLALVLWGMLLICTAIYLGALAQPPAGASGWRTLWKGVGIVLLIYGALMLIGAAAGGTNTLQPLRGLFAHTGNADAPALSFQRVKTSADLERALAAAKAAGKPVMLDFYADWCVSCKELERDTFSDPAVIAALRDVVRLQADVTANDAADQALMQDQFGIFGPPALFFFDATGKELAEMRVIGFIPATELLVNLRRLAH</sequence>
<comment type="caution">
    <text evidence="20">The sequence shown here is derived from an EMBL/GenBank/DDBJ whole genome shotgun (WGS) entry which is preliminary data.</text>
</comment>
<feature type="transmembrane region" description="Helical" evidence="18">
    <location>
        <begin position="453"/>
        <end position="483"/>
    </location>
</feature>
<keyword evidence="6 18" id="KW-0812">Transmembrane</keyword>
<evidence type="ECO:0000256" key="18">
    <source>
        <dbReference type="HAMAP-Rule" id="MF_00399"/>
    </source>
</evidence>
<evidence type="ECO:0000256" key="5">
    <source>
        <dbReference type="ARBA" id="ARBA00022519"/>
    </source>
</evidence>
<feature type="disulfide bond" description="Redox-active" evidence="18">
    <location>
        <begin position="663"/>
        <end position="666"/>
    </location>
</feature>
<dbReference type="EMBL" id="PPGH01000034">
    <property type="protein sequence ID" value="PQJ96632.1"/>
    <property type="molecule type" value="Genomic_DNA"/>
</dbReference>
<dbReference type="Gene3D" id="3.40.30.10">
    <property type="entry name" value="Glutaredoxin"/>
    <property type="match status" value="1"/>
</dbReference>
<feature type="domain" description="Thioredoxin" evidence="19">
    <location>
        <begin position="620"/>
        <end position="749"/>
    </location>
</feature>
<evidence type="ECO:0000256" key="10">
    <source>
        <dbReference type="ARBA" id="ARBA00022989"/>
    </source>
</evidence>
<keyword evidence="21" id="KW-1185">Reference proteome</keyword>
<keyword evidence="5 18" id="KW-0997">Cell inner membrane</keyword>
<dbReference type="InterPro" id="IPR013766">
    <property type="entry name" value="Thioredoxin_domain"/>
</dbReference>
<dbReference type="Proteomes" id="UP000239936">
    <property type="component" value="Unassembled WGS sequence"/>
</dbReference>
<keyword evidence="9 18" id="KW-0249">Electron transport</keyword>
<dbReference type="InterPro" id="IPR036249">
    <property type="entry name" value="Thioredoxin-like_sf"/>
</dbReference>
<feature type="signal peptide" evidence="18">
    <location>
        <begin position="1"/>
        <end position="24"/>
    </location>
</feature>
<dbReference type="PROSITE" id="PS00194">
    <property type="entry name" value="THIOREDOXIN_1"/>
    <property type="match status" value="1"/>
</dbReference>
<dbReference type="Pfam" id="PF02683">
    <property type="entry name" value="DsbD_TM"/>
    <property type="match status" value="1"/>
</dbReference>
<evidence type="ECO:0000256" key="9">
    <source>
        <dbReference type="ARBA" id="ARBA00022982"/>
    </source>
</evidence>
<dbReference type="InterPro" id="IPR003834">
    <property type="entry name" value="Cyt_c_assmbl_TM_dom"/>
</dbReference>
<comment type="similarity">
    <text evidence="2 18">Belongs to the thioredoxin family. DsbD subfamily.</text>
</comment>
<evidence type="ECO:0000313" key="20">
    <source>
        <dbReference type="EMBL" id="PQJ96632.1"/>
    </source>
</evidence>
<reference evidence="20 21" key="1">
    <citation type="submission" date="2018-01" db="EMBL/GenBank/DDBJ databases">
        <title>The complete genome sequence of Chromatium okenii LaCa, a purple sulfur bacterium with a turbulent life.</title>
        <authorList>
            <person name="Luedin S.M."/>
            <person name="Liechti N."/>
            <person name="Storelli N."/>
            <person name="Danza F."/>
            <person name="Wittwer M."/>
            <person name="Pothier J.F."/>
            <person name="Tonolla M.A."/>
        </authorList>
    </citation>
    <scope>NUCLEOTIDE SEQUENCE [LARGE SCALE GENOMIC DNA]</scope>
    <source>
        <strain evidence="20 21">LaCa</strain>
    </source>
</reference>
<feature type="transmembrane region" description="Helical" evidence="18">
    <location>
        <begin position="374"/>
        <end position="398"/>
    </location>
</feature>
<keyword evidence="15 18" id="KW-0676">Redox-active center</keyword>
<evidence type="ECO:0000256" key="12">
    <source>
        <dbReference type="ARBA" id="ARBA00023027"/>
    </source>
</evidence>
<feature type="disulfide bond" description="Redox-active" evidence="18">
    <location>
        <begin position="131"/>
        <end position="137"/>
    </location>
</feature>
<dbReference type="Gene3D" id="2.60.40.1250">
    <property type="entry name" value="Thiol:disulfide interchange protein DsbD, N-terminal domain"/>
    <property type="match status" value="2"/>
</dbReference>
<evidence type="ECO:0000256" key="16">
    <source>
        <dbReference type="ARBA" id="ARBA00047388"/>
    </source>
</evidence>
<keyword evidence="13 18" id="KW-0472">Membrane</keyword>
<keyword evidence="3 18" id="KW-0813">Transport</keyword>
<comment type="catalytic activity">
    <reaction evidence="17 18">
        <text>[protein]-dithiol + NADP(+) = [protein]-disulfide + NADPH + H(+)</text>
        <dbReference type="Rhea" id="RHEA:18753"/>
        <dbReference type="Rhea" id="RHEA-COMP:10593"/>
        <dbReference type="Rhea" id="RHEA-COMP:10594"/>
        <dbReference type="ChEBI" id="CHEBI:15378"/>
        <dbReference type="ChEBI" id="CHEBI:29950"/>
        <dbReference type="ChEBI" id="CHEBI:50058"/>
        <dbReference type="ChEBI" id="CHEBI:57783"/>
        <dbReference type="ChEBI" id="CHEBI:58349"/>
        <dbReference type="EC" id="1.8.1.8"/>
    </reaction>
</comment>
<feature type="chain" id="PRO_5015793586" description="Thiol:disulfide interchange protein DsbD" evidence="18">
    <location>
        <begin position="25"/>
        <end position="749"/>
    </location>
</feature>
<dbReference type="InterPro" id="IPR036929">
    <property type="entry name" value="DsbDN_sf"/>
</dbReference>
<evidence type="ECO:0000256" key="15">
    <source>
        <dbReference type="ARBA" id="ARBA00023284"/>
    </source>
</evidence>
<dbReference type="InterPro" id="IPR017937">
    <property type="entry name" value="Thioredoxin_CS"/>
</dbReference>
<dbReference type="RefSeq" id="WP_105073391.1">
    <property type="nucleotide sequence ID" value="NZ_PPGH01000034.1"/>
</dbReference>
<keyword evidence="4 18" id="KW-1003">Cell membrane</keyword>
<dbReference type="SUPFAM" id="SSF52833">
    <property type="entry name" value="Thioredoxin-like"/>
    <property type="match status" value="1"/>
</dbReference>
<dbReference type="InterPro" id="IPR022910">
    <property type="entry name" value="Thiol_diS_interchange_DbsD"/>
</dbReference>
<dbReference type="GO" id="GO:0005886">
    <property type="term" value="C:plasma membrane"/>
    <property type="evidence" value="ECO:0007669"/>
    <property type="project" value="UniProtKB-SubCell"/>
</dbReference>
<dbReference type="GO" id="GO:0045454">
    <property type="term" value="P:cell redox homeostasis"/>
    <property type="evidence" value="ECO:0007669"/>
    <property type="project" value="TreeGrafter"/>
</dbReference>
<gene>
    <name evidence="18" type="primary">dsbD</name>
    <name evidence="20" type="ORF">CXB77_07500</name>
</gene>
<dbReference type="GO" id="GO:0047134">
    <property type="term" value="F:protein-disulfide reductase [NAD(P)H] activity"/>
    <property type="evidence" value="ECO:0007669"/>
    <property type="project" value="UniProtKB-UniRule"/>
</dbReference>
<evidence type="ECO:0000256" key="2">
    <source>
        <dbReference type="ARBA" id="ARBA00007241"/>
    </source>
</evidence>
<evidence type="ECO:0000256" key="8">
    <source>
        <dbReference type="ARBA" id="ARBA00022748"/>
    </source>
</evidence>
<feature type="transmembrane region" description="Helical" evidence="18">
    <location>
        <begin position="489"/>
        <end position="511"/>
    </location>
</feature>
<dbReference type="PROSITE" id="PS51352">
    <property type="entry name" value="THIOREDOXIN_2"/>
    <property type="match status" value="1"/>
</dbReference>
<evidence type="ECO:0000259" key="19">
    <source>
        <dbReference type="PROSITE" id="PS51352"/>
    </source>
</evidence>
<dbReference type="Pfam" id="PF13899">
    <property type="entry name" value="Thioredoxin_7"/>
    <property type="match status" value="1"/>
</dbReference>
<dbReference type="HAMAP" id="MF_00399">
    <property type="entry name" value="DbsD"/>
    <property type="match status" value="1"/>
</dbReference>
<proteinExistence type="inferred from homology"/>
<keyword evidence="8 18" id="KW-0201">Cytochrome c-type biogenesis</keyword>
<feature type="transmembrane region" description="Helical" evidence="18">
    <location>
        <begin position="330"/>
        <end position="362"/>
    </location>
</feature>
<keyword evidence="12 18" id="KW-0520">NAD</keyword>
<evidence type="ECO:0000256" key="13">
    <source>
        <dbReference type="ARBA" id="ARBA00023136"/>
    </source>
</evidence>
<evidence type="ECO:0000256" key="7">
    <source>
        <dbReference type="ARBA" id="ARBA00022729"/>
    </source>
</evidence>
<evidence type="ECO:0000256" key="4">
    <source>
        <dbReference type="ARBA" id="ARBA00022475"/>
    </source>
</evidence>
<name>A0A2S7XT86_9GAMM</name>
<evidence type="ECO:0000313" key="21">
    <source>
        <dbReference type="Proteomes" id="UP000239936"/>
    </source>
</evidence>
<comment type="function">
    <text evidence="18">Required to facilitate the formation of correct disulfide bonds in some periplasmic proteins and for the assembly of the periplasmic c-type cytochromes. Acts by transferring electrons from cytoplasmic thioredoxin to the periplasm. This transfer involves a cascade of disulfide bond formation and reduction steps.</text>
</comment>
<evidence type="ECO:0000256" key="11">
    <source>
        <dbReference type="ARBA" id="ARBA00023002"/>
    </source>
</evidence>
<protein>
    <recommendedName>
        <fullName evidence="18">Thiol:disulfide interchange protein DsbD</fullName>
        <ecNumber evidence="18">1.8.1.8</ecNumber>
    </recommendedName>
    <alternativeName>
        <fullName evidence="18">Protein-disulfide reductase</fullName>
        <shortName evidence="18">Disulfide reductase</shortName>
    </alternativeName>
</protein>
<dbReference type="InterPro" id="IPR028250">
    <property type="entry name" value="DsbDN"/>
</dbReference>